<feature type="domain" description="CFEM" evidence="15">
    <location>
        <begin position="6"/>
        <end position="119"/>
    </location>
</feature>
<evidence type="ECO:0000256" key="2">
    <source>
        <dbReference type="ARBA" id="ARBA00004613"/>
    </source>
</evidence>
<keyword evidence="13" id="KW-0449">Lipoprotein</keyword>
<evidence type="ECO:0000256" key="13">
    <source>
        <dbReference type="ARBA" id="ARBA00023288"/>
    </source>
</evidence>
<dbReference type="SMART" id="SM00747">
    <property type="entry name" value="CFEM"/>
    <property type="match status" value="1"/>
</dbReference>
<evidence type="ECO:0000256" key="3">
    <source>
        <dbReference type="ARBA" id="ARBA00010031"/>
    </source>
</evidence>
<keyword evidence="4" id="KW-1003">Cell membrane</keyword>
<keyword evidence="11" id="KW-1015">Disulfide bond</keyword>
<keyword evidence="10" id="KW-0472">Membrane</keyword>
<evidence type="ECO:0000256" key="5">
    <source>
        <dbReference type="ARBA" id="ARBA00022525"/>
    </source>
</evidence>
<keyword evidence="17" id="KW-1185">Reference proteome</keyword>
<dbReference type="PROSITE" id="PS52012">
    <property type="entry name" value="CFEM"/>
    <property type="match status" value="1"/>
</dbReference>
<name>A0A8H3TX17_9TREE</name>
<gene>
    <name evidence="16" type="ORF">NliqN6_5192</name>
</gene>
<dbReference type="GO" id="GO:0046872">
    <property type="term" value="F:metal ion binding"/>
    <property type="evidence" value="ECO:0007669"/>
    <property type="project" value="UniProtKB-KW"/>
</dbReference>
<dbReference type="InterPro" id="IPR008427">
    <property type="entry name" value="Extracellular_membr_CFEM_dom"/>
</dbReference>
<dbReference type="GO" id="GO:0005886">
    <property type="term" value="C:plasma membrane"/>
    <property type="evidence" value="ECO:0007669"/>
    <property type="project" value="UniProtKB-SubCell"/>
</dbReference>
<feature type="signal peptide" evidence="14">
    <location>
        <begin position="1"/>
        <end position="19"/>
    </location>
</feature>
<keyword evidence="6" id="KW-0349">Heme</keyword>
<dbReference type="EMBL" id="BLZA01000032">
    <property type="protein sequence ID" value="GHJ88790.1"/>
    <property type="molecule type" value="Genomic_DNA"/>
</dbReference>
<comment type="subcellular location">
    <subcellularLocation>
        <location evidence="1">Cell membrane</location>
        <topology evidence="1">Lipid-anchor</topology>
        <topology evidence="1">GPI-anchor</topology>
    </subcellularLocation>
    <subcellularLocation>
        <location evidence="2">Secreted</location>
    </subcellularLocation>
</comment>
<dbReference type="AlphaFoldDB" id="A0A8H3TX17"/>
<accession>A0A8H3TX17</accession>
<evidence type="ECO:0000313" key="17">
    <source>
        <dbReference type="Proteomes" id="UP000620104"/>
    </source>
</evidence>
<keyword evidence="12" id="KW-0325">Glycoprotein</keyword>
<evidence type="ECO:0000256" key="9">
    <source>
        <dbReference type="ARBA" id="ARBA00023004"/>
    </source>
</evidence>
<sequence>MKLVGLAITLSLAAPLAAAASLQIRQQWDDLPDCFRICFGQAVTNNKGCALDDIACFCAQQQLIDALTSCVSDTCKGDEIRTSIGFGTAYCASGGVQITPSVSMIADSSNPVEPSGVEVTATVSVEDSATTTDDFAPTSVIESVTVSLTGVGANASTPSSAASTAATSAAASATQSGAAMGLVMPRTGLLAGLLAVVLAM</sequence>
<comment type="caution">
    <text evidence="16">The sequence shown here is derived from an EMBL/GenBank/DDBJ whole genome shotgun (WGS) entry which is preliminary data.</text>
</comment>
<dbReference type="Proteomes" id="UP000620104">
    <property type="component" value="Unassembled WGS sequence"/>
</dbReference>
<dbReference type="GO" id="GO:0005576">
    <property type="term" value="C:extracellular region"/>
    <property type="evidence" value="ECO:0007669"/>
    <property type="project" value="UniProtKB-SubCell"/>
</dbReference>
<keyword evidence="5" id="KW-0964">Secreted</keyword>
<dbReference type="Pfam" id="PF05730">
    <property type="entry name" value="CFEM"/>
    <property type="match status" value="1"/>
</dbReference>
<dbReference type="PANTHER" id="PTHR37928">
    <property type="entry name" value="CFEM DOMAIN PROTEIN (AFU_ORTHOLOGUE AFUA_6G14090)"/>
    <property type="match status" value="1"/>
</dbReference>
<feature type="chain" id="PRO_5034112637" description="CFEM domain-containing protein" evidence="14">
    <location>
        <begin position="20"/>
        <end position="200"/>
    </location>
</feature>
<evidence type="ECO:0000313" key="16">
    <source>
        <dbReference type="EMBL" id="GHJ88790.1"/>
    </source>
</evidence>
<keyword evidence="9" id="KW-0408">Iron</keyword>
<evidence type="ECO:0000259" key="15">
    <source>
        <dbReference type="PROSITE" id="PS52012"/>
    </source>
</evidence>
<proteinExistence type="inferred from homology"/>
<organism evidence="16 17">
    <name type="scientific">Naganishia liquefaciens</name>
    <dbReference type="NCBI Taxonomy" id="104408"/>
    <lineage>
        <taxon>Eukaryota</taxon>
        <taxon>Fungi</taxon>
        <taxon>Dikarya</taxon>
        <taxon>Basidiomycota</taxon>
        <taxon>Agaricomycotina</taxon>
        <taxon>Tremellomycetes</taxon>
        <taxon>Filobasidiales</taxon>
        <taxon>Filobasidiaceae</taxon>
        <taxon>Naganishia</taxon>
    </lineage>
</organism>
<evidence type="ECO:0000256" key="11">
    <source>
        <dbReference type="ARBA" id="ARBA00023157"/>
    </source>
</evidence>
<evidence type="ECO:0000256" key="10">
    <source>
        <dbReference type="ARBA" id="ARBA00023136"/>
    </source>
</evidence>
<evidence type="ECO:0000256" key="4">
    <source>
        <dbReference type="ARBA" id="ARBA00022475"/>
    </source>
</evidence>
<evidence type="ECO:0000256" key="14">
    <source>
        <dbReference type="SAM" id="SignalP"/>
    </source>
</evidence>
<protein>
    <recommendedName>
        <fullName evidence="15">CFEM domain-containing protein</fullName>
    </recommendedName>
</protein>
<evidence type="ECO:0000256" key="12">
    <source>
        <dbReference type="ARBA" id="ARBA00023180"/>
    </source>
</evidence>
<keyword evidence="8 14" id="KW-0732">Signal</keyword>
<dbReference type="InterPro" id="IPR051735">
    <property type="entry name" value="CFEM_domain"/>
</dbReference>
<dbReference type="PANTHER" id="PTHR37928:SF2">
    <property type="entry name" value="GPI ANCHORED CFEM DOMAIN PROTEIN (AFU_ORTHOLOGUE AFUA_6G10580)"/>
    <property type="match status" value="1"/>
</dbReference>
<evidence type="ECO:0000256" key="7">
    <source>
        <dbReference type="ARBA" id="ARBA00022723"/>
    </source>
</evidence>
<reference evidence="16" key="1">
    <citation type="submission" date="2020-07" db="EMBL/GenBank/DDBJ databases">
        <title>Draft Genome Sequence of a Deep-Sea Yeast, Naganishia (Cryptococcus) liquefaciens strain N6.</title>
        <authorList>
            <person name="Han Y.W."/>
            <person name="Kajitani R."/>
            <person name="Morimoto H."/>
            <person name="Parhat M."/>
            <person name="Tsubouchi H."/>
            <person name="Bakenova O."/>
            <person name="Ogata M."/>
            <person name="Argunhan B."/>
            <person name="Aoki R."/>
            <person name="Kajiwara S."/>
            <person name="Itoh T."/>
            <person name="Iwasaki H."/>
        </authorList>
    </citation>
    <scope>NUCLEOTIDE SEQUENCE</scope>
    <source>
        <strain evidence="16">N6</strain>
    </source>
</reference>
<evidence type="ECO:0000256" key="8">
    <source>
        <dbReference type="ARBA" id="ARBA00022729"/>
    </source>
</evidence>
<evidence type="ECO:0000256" key="1">
    <source>
        <dbReference type="ARBA" id="ARBA00004609"/>
    </source>
</evidence>
<evidence type="ECO:0000256" key="6">
    <source>
        <dbReference type="ARBA" id="ARBA00022617"/>
    </source>
</evidence>
<keyword evidence="7" id="KW-0479">Metal-binding</keyword>
<comment type="similarity">
    <text evidence="3">Belongs to the RBT5 family.</text>
</comment>
<dbReference type="OrthoDB" id="3065412at2759"/>